<sequence length="1299" mass="151145">IRIRKILDNWVRFQSSWIYMEPIFGHEDICQQIPHEGEMFRQVDKLWKNLMFKSAQNPKALSVLNQDKILENLEYAVSKLENINKGLNYYLEEKRLYFPRFFFLSNDELLEILSETKDPLRVQPHLKKCFEGIRLLKFEGDLIEGMLSDENEYVQFKNKLKPNDARGLVEIWLLQVEKEMQLSLHLETKNAIKKIYEMNRFDWISSFAGQIVQAVNFIKWTSDVTNSILNQNGLENFLLESNKRLEELVIMVRGELSSMTRITIEALIVLDVHARDVVEILNTKKVTNIDDFDWISQMRYYWKDEKIEVRIITTLIEYAYEYLGNTSRLVITPLTDRCFRTLMSAIQLNLGGAPEGPAGTGKTETCKDLAKAVAKQCVVFNCSDGLDYKAMGKFFKGLSQSGAWACFDEFNRIELEVLSVVAQQIQTIQKAIAENKIKFMFEDVELILDPTCSIFITMNPGYAGRSELPDNLKILFRPVAMMVPDYQLIAQISLYSMGFVEARILAGKIVSTYKLCSEQLSSQHHYDYGMRAVKTVLNAAGKLKLKFLTEKEEILILKSIKDVNLPKFLPDDVNLFNGIISDLFPGINIKKNDTNHLEKCLIDSLKLMNMEYNDWFMERILQIYDMLNVRHGLMIIGDTMSGKTTSYKSLALALSDLYKDDLAVDFEIINPKSINIGNLFGRFDPISHEWYDGIVAKIFREHSLSDSKRKWIVFDGPVDALWIENMNTVLDDNKKLCLMSGEIIKMSSKQNMIFEARDLEQASPATVSRCGMIYLDSMSLGYKILIKSWFKNKFPKHLNKIHAKMLELLFDWLLQPCLIFSSNSKLFLNQSQIMLTNSFLNILTCLLDDIKTYFDEEEEEEEKKSEDVNDDYMDVFKKELNSHEKRIEEDRKDMLVAYFIWSLVWSIGNILRQESREKFSYYFLNLIHGNNKDYPRPRDLQFGKSALIPKENNTIYDYAYVHRNLGIWVKWSSLIDEFIIPKNVKPIDVFVTTIETYRQTFFLQKLLVKNYPVIFVGNTGTGKTSIMTNYLGQLSCDNYVVNNINFSARTSCNQVQETIMSKMKKLKKGLYAAENNKMSVFFIDDLNMPSLDKHGSQPSIELLRNIIDHKFIYELKANNLISIKNCLIVGAFVPPGSGRNDVTSRFLRHFNVLGIESFNDDLFRTIFCPIMEWHYDSYDRDNDFHKFSPMMMIDATLNIYNKVVDIFLPTPSKSHYLFNSRDFSRVINGLLLFKMSNLIQNDVKSDEIMHENSMTLIRLWVHEVYRVFCDRLVDTKDRDQFYLIVKKISICHFNSLKLL</sequence>
<dbReference type="OrthoDB" id="447173at2759"/>
<evidence type="ECO:0000259" key="13">
    <source>
        <dbReference type="SMART" id="SM00382"/>
    </source>
</evidence>
<evidence type="ECO:0000256" key="6">
    <source>
        <dbReference type="ARBA" id="ARBA00022840"/>
    </source>
</evidence>
<dbReference type="InterPro" id="IPR041589">
    <property type="entry name" value="DNAH3_AAA_lid_1"/>
</dbReference>
<dbReference type="SMART" id="SM00382">
    <property type="entry name" value="AAA"/>
    <property type="match status" value="2"/>
</dbReference>
<dbReference type="Pfam" id="PF08393">
    <property type="entry name" value="DHC_N2"/>
    <property type="match status" value="1"/>
</dbReference>
<keyword evidence="7" id="KW-0243">Dynein</keyword>
<dbReference type="SUPFAM" id="SSF52540">
    <property type="entry name" value="P-loop containing nucleoside triphosphate hydrolases"/>
    <property type="match status" value="3"/>
</dbReference>
<keyword evidence="10" id="KW-0505">Motor protein</keyword>
<keyword evidence="8" id="KW-0175">Coiled coil</keyword>
<dbReference type="PANTHER" id="PTHR45703:SF1">
    <property type="entry name" value="DYNEINS HEAVY CHAIN"/>
    <property type="match status" value="1"/>
</dbReference>
<evidence type="ECO:0000256" key="3">
    <source>
        <dbReference type="ARBA" id="ARBA00022490"/>
    </source>
</evidence>
<keyword evidence="9" id="KW-0969">Cilium</keyword>
<dbReference type="FunFam" id="3.20.180.20:FF:000003">
    <property type="entry name" value="Dynein heavy chain 12, axonemal"/>
    <property type="match status" value="1"/>
</dbReference>
<dbReference type="GO" id="GO:0045505">
    <property type="term" value="F:dynein intermediate chain binding"/>
    <property type="evidence" value="ECO:0007669"/>
    <property type="project" value="InterPro"/>
</dbReference>
<dbReference type="EMBL" id="CAJNOC010005311">
    <property type="protein sequence ID" value="CAF1048753.1"/>
    <property type="molecule type" value="Genomic_DNA"/>
</dbReference>
<evidence type="ECO:0000256" key="7">
    <source>
        <dbReference type="ARBA" id="ARBA00023017"/>
    </source>
</evidence>
<evidence type="ECO:0000313" key="14">
    <source>
        <dbReference type="EMBL" id="CAF1048753.1"/>
    </source>
</evidence>
<feature type="domain" description="AAA+ ATPase" evidence="13">
    <location>
        <begin position="1009"/>
        <end position="1156"/>
    </location>
</feature>
<comment type="caution">
    <text evidence="14">The sequence shown here is derived from an EMBL/GenBank/DDBJ whole genome shotgun (WGS) entry which is preliminary data.</text>
</comment>
<comment type="subcellular location">
    <subcellularLocation>
        <location evidence="1">Cytoplasm</location>
        <location evidence="1">Cytoskeleton</location>
        <location evidence="1">Cilium axoneme</location>
    </subcellularLocation>
</comment>
<dbReference type="FunFam" id="3.40.50.300:FF:000044">
    <property type="entry name" value="Dynein heavy chain 5, axonemal"/>
    <property type="match status" value="1"/>
</dbReference>
<dbReference type="Proteomes" id="UP000663879">
    <property type="component" value="Unassembled WGS sequence"/>
</dbReference>
<evidence type="ECO:0000256" key="5">
    <source>
        <dbReference type="ARBA" id="ARBA00022741"/>
    </source>
</evidence>
<dbReference type="Gene3D" id="1.20.920.30">
    <property type="match status" value="1"/>
</dbReference>
<dbReference type="GO" id="GO:0030286">
    <property type="term" value="C:dynein complex"/>
    <property type="evidence" value="ECO:0007669"/>
    <property type="project" value="UniProtKB-KW"/>
</dbReference>
<proteinExistence type="inferred from homology"/>
<keyword evidence="3" id="KW-0963">Cytoplasm</keyword>
<dbReference type="Pfam" id="PF17857">
    <property type="entry name" value="AAA_lid_1"/>
    <property type="match status" value="1"/>
</dbReference>
<dbReference type="FunFam" id="1.10.8.710:FF:000004">
    <property type="entry name" value="Dynein axonemal heavy chain 6"/>
    <property type="match status" value="1"/>
</dbReference>
<dbReference type="Gene3D" id="1.20.140.100">
    <property type="entry name" value="Dynein heavy chain, N-terminal domain 2"/>
    <property type="match status" value="1"/>
</dbReference>
<dbReference type="FunFam" id="1.20.58.1120:FF:000001">
    <property type="entry name" value="dynein heavy chain 2, axonemal"/>
    <property type="match status" value="1"/>
</dbReference>
<evidence type="ECO:0000256" key="12">
    <source>
        <dbReference type="ARBA" id="ARBA00023273"/>
    </source>
</evidence>
<name>A0A814K9D8_9BILA</name>
<dbReference type="Gene3D" id="3.20.180.20">
    <property type="entry name" value="Dynein heavy chain, N-terminal domain 2"/>
    <property type="match status" value="1"/>
</dbReference>
<dbReference type="GO" id="GO:0005524">
    <property type="term" value="F:ATP binding"/>
    <property type="evidence" value="ECO:0007669"/>
    <property type="project" value="UniProtKB-KW"/>
</dbReference>
<keyword evidence="12" id="KW-0966">Cell projection</keyword>
<evidence type="ECO:0000313" key="15">
    <source>
        <dbReference type="Proteomes" id="UP000663879"/>
    </source>
</evidence>
<dbReference type="Pfam" id="PF17852">
    <property type="entry name" value="Dynein_AAA_lid"/>
    <property type="match status" value="1"/>
</dbReference>
<dbReference type="Pfam" id="PF12775">
    <property type="entry name" value="AAA_7"/>
    <property type="match status" value="1"/>
</dbReference>
<keyword evidence="4" id="KW-0493">Microtubule</keyword>
<keyword evidence="6" id="KW-0067">ATP-binding</keyword>
<reference evidence="14" key="1">
    <citation type="submission" date="2021-02" db="EMBL/GenBank/DDBJ databases">
        <authorList>
            <person name="Nowell W R."/>
        </authorList>
    </citation>
    <scope>NUCLEOTIDE SEQUENCE</scope>
    <source>
        <strain evidence="14">Ploen Becks lab</strain>
    </source>
</reference>
<evidence type="ECO:0000256" key="9">
    <source>
        <dbReference type="ARBA" id="ARBA00023069"/>
    </source>
</evidence>
<evidence type="ECO:0000256" key="2">
    <source>
        <dbReference type="ARBA" id="ARBA00008887"/>
    </source>
</evidence>
<keyword evidence="15" id="KW-1185">Reference proteome</keyword>
<protein>
    <recommendedName>
        <fullName evidence="13">AAA+ ATPase domain-containing protein</fullName>
    </recommendedName>
</protein>
<dbReference type="FunFam" id="3.40.50.300:FF:000353">
    <property type="entry name" value="Dynein axonemal heavy chain 1"/>
    <property type="match status" value="1"/>
</dbReference>
<gene>
    <name evidence="14" type="ORF">OXX778_LOCUS18718</name>
</gene>
<dbReference type="InterPro" id="IPR043157">
    <property type="entry name" value="Dynein_AAA1S"/>
</dbReference>
<dbReference type="Gene3D" id="1.20.58.1120">
    <property type="match status" value="1"/>
</dbReference>
<dbReference type="InterPro" id="IPR003593">
    <property type="entry name" value="AAA+_ATPase"/>
</dbReference>
<organism evidence="14 15">
    <name type="scientific">Brachionus calyciflorus</name>
    <dbReference type="NCBI Taxonomy" id="104777"/>
    <lineage>
        <taxon>Eukaryota</taxon>
        <taxon>Metazoa</taxon>
        <taxon>Spiralia</taxon>
        <taxon>Gnathifera</taxon>
        <taxon>Rotifera</taxon>
        <taxon>Eurotatoria</taxon>
        <taxon>Monogononta</taxon>
        <taxon>Pseudotrocha</taxon>
        <taxon>Ploima</taxon>
        <taxon>Brachionidae</taxon>
        <taxon>Brachionus</taxon>
    </lineage>
</organism>
<dbReference type="GO" id="GO:0051959">
    <property type="term" value="F:dynein light intermediate chain binding"/>
    <property type="evidence" value="ECO:0007669"/>
    <property type="project" value="InterPro"/>
</dbReference>
<feature type="non-terminal residue" evidence="14">
    <location>
        <position position="1"/>
    </location>
</feature>
<dbReference type="InterPro" id="IPR027417">
    <property type="entry name" value="P-loop_NTPase"/>
</dbReference>
<dbReference type="Pfam" id="PF12774">
    <property type="entry name" value="AAA_6"/>
    <property type="match status" value="1"/>
</dbReference>
<dbReference type="InterPro" id="IPR035699">
    <property type="entry name" value="AAA_6"/>
</dbReference>
<dbReference type="GO" id="GO:0005874">
    <property type="term" value="C:microtubule"/>
    <property type="evidence" value="ECO:0007669"/>
    <property type="project" value="UniProtKB-KW"/>
</dbReference>
<dbReference type="GO" id="GO:0007018">
    <property type="term" value="P:microtubule-based movement"/>
    <property type="evidence" value="ECO:0007669"/>
    <property type="project" value="InterPro"/>
</dbReference>
<evidence type="ECO:0000256" key="10">
    <source>
        <dbReference type="ARBA" id="ARBA00023175"/>
    </source>
</evidence>
<dbReference type="Gene3D" id="3.40.50.300">
    <property type="entry name" value="P-loop containing nucleotide triphosphate hydrolases"/>
    <property type="match status" value="3"/>
</dbReference>
<dbReference type="InterPro" id="IPR026983">
    <property type="entry name" value="DHC"/>
</dbReference>
<feature type="domain" description="AAA+ ATPase" evidence="13">
    <location>
        <begin position="348"/>
        <end position="494"/>
    </location>
</feature>
<keyword evidence="5" id="KW-0547">Nucleotide-binding</keyword>
<accession>A0A814K9D8</accession>
<dbReference type="InterPro" id="IPR042228">
    <property type="entry name" value="Dynein_linker_3"/>
</dbReference>
<dbReference type="InterPro" id="IPR013602">
    <property type="entry name" value="Dynein_heavy_linker"/>
</dbReference>
<evidence type="ECO:0000256" key="1">
    <source>
        <dbReference type="ARBA" id="ARBA00004430"/>
    </source>
</evidence>
<evidence type="ECO:0000256" key="11">
    <source>
        <dbReference type="ARBA" id="ARBA00023212"/>
    </source>
</evidence>
<keyword evidence="11" id="KW-0206">Cytoskeleton</keyword>
<dbReference type="PANTHER" id="PTHR45703">
    <property type="entry name" value="DYNEIN HEAVY CHAIN"/>
    <property type="match status" value="1"/>
</dbReference>
<evidence type="ECO:0000256" key="4">
    <source>
        <dbReference type="ARBA" id="ARBA00022701"/>
    </source>
</evidence>
<comment type="similarity">
    <text evidence="2">Belongs to the dynein heavy chain family.</text>
</comment>
<evidence type="ECO:0000256" key="8">
    <source>
        <dbReference type="ARBA" id="ARBA00023054"/>
    </source>
</evidence>
<dbReference type="CDD" id="cd00009">
    <property type="entry name" value="AAA"/>
    <property type="match status" value="1"/>
</dbReference>
<dbReference type="Gene3D" id="1.10.8.710">
    <property type="match status" value="1"/>
</dbReference>
<dbReference type="Gene3D" id="1.10.472.130">
    <property type="match status" value="1"/>
</dbReference>
<dbReference type="GO" id="GO:0005930">
    <property type="term" value="C:axoneme"/>
    <property type="evidence" value="ECO:0007669"/>
    <property type="project" value="UniProtKB-SubCell"/>
</dbReference>
<dbReference type="InterPro" id="IPR041466">
    <property type="entry name" value="Dynein_AAA5_ext"/>
</dbReference>
<dbReference type="InterPro" id="IPR042222">
    <property type="entry name" value="Dynein_2_N"/>
</dbReference>